<evidence type="ECO:0000313" key="1">
    <source>
        <dbReference type="EMBL" id="RIA46345.1"/>
    </source>
</evidence>
<proteinExistence type="predicted"/>
<name>A0A397PGF9_9SPHN</name>
<dbReference type="EMBL" id="QXDC01000002">
    <property type="protein sequence ID" value="RIA46345.1"/>
    <property type="molecule type" value="Genomic_DNA"/>
</dbReference>
<dbReference type="AlphaFoldDB" id="A0A397PGF9"/>
<keyword evidence="2" id="KW-1185">Reference proteome</keyword>
<gene>
    <name evidence="1" type="ORF">DFR49_0884</name>
</gene>
<accession>A0A397PGF9</accession>
<comment type="caution">
    <text evidence="1">The sequence shown here is derived from an EMBL/GenBank/DDBJ whole genome shotgun (WGS) entry which is preliminary data.</text>
</comment>
<sequence length="74" mass="8190">MGITRVMAFVDPGQADQHAGSYVADGYKVIRIDKPDIIELMKPGSQSQYWYSNEHGADADYILLIATKDNISIS</sequence>
<evidence type="ECO:0000313" key="2">
    <source>
        <dbReference type="Proteomes" id="UP000266568"/>
    </source>
</evidence>
<protein>
    <submittedName>
        <fullName evidence="1">Uncharacterized protein</fullName>
    </submittedName>
</protein>
<dbReference type="Proteomes" id="UP000266568">
    <property type="component" value="Unassembled WGS sequence"/>
</dbReference>
<organism evidence="1 2">
    <name type="scientific">Hephaestia caeni</name>
    <dbReference type="NCBI Taxonomy" id="645617"/>
    <lineage>
        <taxon>Bacteria</taxon>
        <taxon>Pseudomonadati</taxon>
        <taxon>Pseudomonadota</taxon>
        <taxon>Alphaproteobacteria</taxon>
        <taxon>Sphingomonadales</taxon>
        <taxon>Sphingomonadaceae</taxon>
        <taxon>Hephaestia</taxon>
    </lineage>
</organism>
<dbReference type="RefSeq" id="WP_147373641.1">
    <property type="nucleotide sequence ID" value="NZ_QXDC01000002.1"/>
</dbReference>
<reference evidence="1 2" key="1">
    <citation type="submission" date="2018-08" db="EMBL/GenBank/DDBJ databases">
        <title>Genomic Encyclopedia of Type Strains, Phase IV (KMG-IV): sequencing the most valuable type-strain genomes for metagenomic binning, comparative biology and taxonomic classification.</title>
        <authorList>
            <person name="Goeker M."/>
        </authorList>
    </citation>
    <scope>NUCLEOTIDE SEQUENCE [LARGE SCALE GENOMIC DNA]</scope>
    <source>
        <strain evidence="1 2">DSM 25527</strain>
    </source>
</reference>